<feature type="region of interest" description="Disordered" evidence="1">
    <location>
        <begin position="1"/>
        <end position="109"/>
    </location>
</feature>
<dbReference type="PANTHER" id="PTHR34539">
    <property type="entry name" value="T6J4.11 PROTEIN"/>
    <property type="match status" value="1"/>
</dbReference>
<dbReference type="AlphaFoldDB" id="A0A9Q0K1F8"/>
<dbReference type="OrthoDB" id="1932997at2759"/>
<protein>
    <submittedName>
        <fullName evidence="2">Uncharacterized protein</fullName>
    </submittedName>
</protein>
<feature type="compositionally biased region" description="Low complexity" evidence="1">
    <location>
        <begin position="86"/>
        <end position="107"/>
    </location>
</feature>
<keyword evidence="3" id="KW-1185">Reference proteome</keyword>
<organism evidence="2 3">
    <name type="scientific">Protea cynaroides</name>
    <dbReference type="NCBI Taxonomy" id="273540"/>
    <lineage>
        <taxon>Eukaryota</taxon>
        <taxon>Viridiplantae</taxon>
        <taxon>Streptophyta</taxon>
        <taxon>Embryophyta</taxon>
        <taxon>Tracheophyta</taxon>
        <taxon>Spermatophyta</taxon>
        <taxon>Magnoliopsida</taxon>
        <taxon>Proteales</taxon>
        <taxon>Proteaceae</taxon>
        <taxon>Protea</taxon>
    </lineage>
</organism>
<feature type="compositionally biased region" description="Low complexity" evidence="1">
    <location>
        <begin position="61"/>
        <end position="73"/>
    </location>
</feature>
<comment type="caution">
    <text evidence="2">The sequence shown here is derived from an EMBL/GenBank/DDBJ whole genome shotgun (WGS) entry which is preliminary data.</text>
</comment>
<evidence type="ECO:0000313" key="3">
    <source>
        <dbReference type="Proteomes" id="UP001141806"/>
    </source>
</evidence>
<evidence type="ECO:0000313" key="2">
    <source>
        <dbReference type="EMBL" id="KAJ4960304.1"/>
    </source>
</evidence>
<accession>A0A9Q0K1F8</accession>
<gene>
    <name evidence="2" type="ORF">NE237_020214</name>
</gene>
<dbReference type="EMBL" id="JAMYWD010000009">
    <property type="protein sequence ID" value="KAJ4960304.1"/>
    <property type="molecule type" value="Genomic_DNA"/>
</dbReference>
<feature type="compositionally biased region" description="Basic and acidic residues" evidence="1">
    <location>
        <begin position="25"/>
        <end position="34"/>
    </location>
</feature>
<sequence length="209" mass="23480">MAETKALLKRPREETQVEEELEIIEETKRQRPYHDILSILEAEEEEPPQDDLSSLMATLQEELSSESSDPLPETTAIPLELESINPPSTTAAGSSEPSSSSTTSGSPLRFQDFDEEEEKGMSTHIIRHLLEASDDELGIPQTQIRFQTSKYEDEEVIHSDGLGGLYFGDISNEEGRSGISFYGVHEDGLWDFEDEAANYYTLLQSELFM</sequence>
<reference evidence="2" key="1">
    <citation type="journal article" date="2023" name="Plant J.">
        <title>The genome of the king protea, Protea cynaroides.</title>
        <authorList>
            <person name="Chang J."/>
            <person name="Duong T.A."/>
            <person name="Schoeman C."/>
            <person name="Ma X."/>
            <person name="Roodt D."/>
            <person name="Barker N."/>
            <person name="Li Z."/>
            <person name="Van de Peer Y."/>
            <person name="Mizrachi E."/>
        </authorList>
    </citation>
    <scope>NUCLEOTIDE SEQUENCE</scope>
    <source>
        <tissue evidence="2">Young leaves</tissue>
    </source>
</reference>
<dbReference type="PANTHER" id="PTHR34539:SF3">
    <property type="entry name" value="NAC DOMAIN-CONTAINING PROTEIN"/>
    <property type="match status" value="1"/>
</dbReference>
<dbReference type="Proteomes" id="UP001141806">
    <property type="component" value="Unassembled WGS sequence"/>
</dbReference>
<name>A0A9Q0K1F8_9MAGN</name>
<proteinExistence type="predicted"/>
<evidence type="ECO:0000256" key="1">
    <source>
        <dbReference type="SAM" id="MobiDB-lite"/>
    </source>
</evidence>